<proteinExistence type="predicted"/>
<evidence type="ECO:0000313" key="2">
    <source>
        <dbReference type="Proteomes" id="UP001060150"/>
    </source>
</evidence>
<organism evidence="1 2">
    <name type="scientific">Streptomyces changanensis</name>
    <dbReference type="NCBI Taxonomy" id="2964669"/>
    <lineage>
        <taxon>Bacteria</taxon>
        <taxon>Bacillati</taxon>
        <taxon>Actinomycetota</taxon>
        <taxon>Actinomycetes</taxon>
        <taxon>Kitasatosporales</taxon>
        <taxon>Streptomycetaceae</taxon>
        <taxon>Streptomyces</taxon>
    </lineage>
</organism>
<sequence length="42" mass="4625">MPVDALVDVYPLDERQRDGLTAWAGVAFAPDAYDYVPEVVAE</sequence>
<dbReference type="RefSeq" id="WP_257375547.1">
    <property type="nucleotide sequence ID" value="NZ_CP102332.1"/>
</dbReference>
<evidence type="ECO:0000313" key="1">
    <source>
        <dbReference type="EMBL" id="UUS34397.1"/>
    </source>
</evidence>
<protein>
    <submittedName>
        <fullName evidence="1">Uncharacterized protein</fullName>
    </submittedName>
</protein>
<gene>
    <name evidence="1" type="ORF">NRO40_28625</name>
</gene>
<reference evidence="1" key="1">
    <citation type="submission" date="2022-08" db="EMBL/GenBank/DDBJ databases">
        <title>Streptomyces changanensis sp. nov., an actinomycete isolated from soil.</title>
        <authorList>
            <person name="Wu H."/>
            <person name="Han L."/>
        </authorList>
    </citation>
    <scope>NUCLEOTIDE SEQUENCE</scope>
    <source>
        <strain evidence="1">HL-66</strain>
    </source>
</reference>
<dbReference type="Proteomes" id="UP001060150">
    <property type="component" value="Chromosome"/>
</dbReference>
<name>A0ABY5NEC0_9ACTN</name>
<accession>A0ABY5NEC0</accession>
<dbReference type="EMBL" id="CP102332">
    <property type="protein sequence ID" value="UUS34397.1"/>
    <property type="molecule type" value="Genomic_DNA"/>
</dbReference>
<keyword evidence="2" id="KW-1185">Reference proteome</keyword>